<comment type="caution">
    <text evidence="3">The sequence shown here is derived from an EMBL/GenBank/DDBJ whole genome shotgun (WGS) entry which is preliminary data.</text>
</comment>
<dbReference type="RefSeq" id="WP_185525740.1">
    <property type="nucleotide sequence ID" value="NZ_JAARWN010000003.1"/>
</dbReference>
<dbReference type="Proteomes" id="UP000535908">
    <property type="component" value="Unassembled WGS sequence"/>
</dbReference>
<feature type="signal peptide" evidence="1">
    <location>
        <begin position="1"/>
        <end position="29"/>
    </location>
</feature>
<dbReference type="InterPro" id="IPR036116">
    <property type="entry name" value="FN3_sf"/>
</dbReference>
<evidence type="ECO:0000313" key="4">
    <source>
        <dbReference type="Proteomes" id="UP000535908"/>
    </source>
</evidence>
<dbReference type="SUPFAM" id="SSF49265">
    <property type="entry name" value="Fibronectin type III"/>
    <property type="match status" value="1"/>
</dbReference>
<dbReference type="Gene3D" id="2.60.40.10">
    <property type="entry name" value="Immunoglobulins"/>
    <property type="match status" value="1"/>
</dbReference>
<dbReference type="InterPro" id="IPR046746">
    <property type="entry name" value="Big_15"/>
</dbReference>
<evidence type="ECO:0000256" key="1">
    <source>
        <dbReference type="SAM" id="SignalP"/>
    </source>
</evidence>
<sequence>MENQTTLKNGKRVLATTLLACTTVTSLLAGPMTTSAASNSSAIGYQNVTAPSAQESDTKFVIFERGGFDGQGRSPIVDMKVDYSTMKLSALSLVPPSTFFRHCDGNTYFSVDILSKDLKTVKASVQVTGSSQVGPFIDKLNNLSVANGDIIAVSQSYKSNFEAKTNSAIETFTDGIFNTHYFTVSSNGMKKLNVPEKKDAGFSLNLADESNGSSTWNLQWNQKSGEQYAVVRGDIPGGNNGKIKPHEMLGFTTKGTFQDKSGSFANYKLLTLDANGNITETKRLYTKSGLEMDTVAPAAPGNITALGGLYQTESKVGIRWNKSTDNREILSYQIYRDGELLKSVPAHANQATETFTDTNLKPGTAYTYTVTATDFAKNVSEVSQAITAKTKAAATVLTPADYTIGTTKYVTGSYTGDVAKMELDVDGVTYKGGTVADSKINFYAHGKIKATSKNVVVRVYDKNNNLLNTKPVMLKK</sequence>
<dbReference type="PROSITE" id="PS50853">
    <property type="entry name" value="FN3"/>
    <property type="match status" value="1"/>
</dbReference>
<dbReference type="Pfam" id="PF00041">
    <property type="entry name" value="fn3"/>
    <property type="match status" value="1"/>
</dbReference>
<keyword evidence="1" id="KW-0732">Signal</keyword>
<dbReference type="Pfam" id="PF20622">
    <property type="entry name" value="Big_15"/>
    <property type="match status" value="1"/>
</dbReference>
<proteinExistence type="predicted"/>
<evidence type="ECO:0000259" key="2">
    <source>
        <dbReference type="PROSITE" id="PS50853"/>
    </source>
</evidence>
<reference evidence="3 4" key="1">
    <citation type="submission" date="2020-03" db="EMBL/GenBank/DDBJ databases">
        <title>Soil Listeria distribution.</title>
        <authorList>
            <person name="Liao J."/>
            <person name="Wiedmann M."/>
        </authorList>
    </citation>
    <scope>NUCLEOTIDE SEQUENCE [LARGE SCALE GENOMIC DNA]</scope>
    <source>
        <strain evidence="3 4">FSL L7-0741</strain>
    </source>
</reference>
<gene>
    <name evidence="3" type="ORF">HCA69_05740</name>
</gene>
<dbReference type="AlphaFoldDB" id="A0A7X1CPE0"/>
<evidence type="ECO:0000313" key="3">
    <source>
        <dbReference type="EMBL" id="MBC1935861.1"/>
    </source>
</evidence>
<accession>A0A7X1CPE0</accession>
<dbReference type="EMBL" id="JAARWN010000003">
    <property type="protein sequence ID" value="MBC1935861.1"/>
    <property type="molecule type" value="Genomic_DNA"/>
</dbReference>
<organism evidence="3 4">
    <name type="scientific">Listeria grandensis</name>
    <dbReference type="NCBI Taxonomy" id="1494963"/>
    <lineage>
        <taxon>Bacteria</taxon>
        <taxon>Bacillati</taxon>
        <taxon>Bacillota</taxon>
        <taxon>Bacilli</taxon>
        <taxon>Bacillales</taxon>
        <taxon>Listeriaceae</taxon>
        <taxon>Listeria</taxon>
    </lineage>
</organism>
<feature type="domain" description="Fibronectin type-III" evidence="2">
    <location>
        <begin position="299"/>
        <end position="393"/>
    </location>
</feature>
<protein>
    <submittedName>
        <fullName evidence="3">Fibronectin type III domain-containing protein</fullName>
    </submittedName>
</protein>
<dbReference type="InterPro" id="IPR013783">
    <property type="entry name" value="Ig-like_fold"/>
</dbReference>
<dbReference type="SMART" id="SM00060">
    <property type="entry name" value="FN3"/>
    <property type="match status" value="1"/>
</dbReference>
<name>A0A7X1CPE0_9LIST</name>
<dbReference type="InterPro" id="IPR003961">
    <property type="entry name" value="FN3_dom"/>
</dbReference>
<feature type="chain" id="PRO_5039326599" evidence="1">
    <location>
        <begin position="30"/>
        <end position="476"/>
    </location>
</feature>